<name>A0ABU6DNH5_9BACL</name>
<keyword evidence="3" id="KW-1185">Reference proteome</keyword>
<dbReference type="Proteomes" id="UP001355653">
    <property type="component" value="Unassembled WGS sequence"/>
</dbReference>
<sequence length="163" mass="19968">MNPALDQSSESVQLQMNYLMKWLEHTYKEEADQPMVKNFISYTKGFWKGLFTCYDHPHVPRTNNDHERFFRKTKTRHRRMTGLRSWNEYIIRSGEFVVFVDDALRQNDLLRRLQNVSYEAFREERSRWSNRLEETTKRRRFRRDPQKYLQEAESKYCTLIGQS</sequence>
<feature type="domain" description="Transposase IS66 central" evidence="1">
    <location>
        <begin position="12"/>
        <end position="80"/>
    </location>
</feature>
<dbReference type="Pfam" id="PF03050">
    <property type="entry name" value="DDE_Tnp_IS66"/>
    <property type="match status" value="1"/>
</dbReference>
<comment type="caution">
    <text evidence="2">The sequence shown here is derived from an EMBL/GenBank/DDBJ whole genome shotgun (WGS) entry which is preliminary data.</text>
</comment>
<dbReference type="RefSeq" id="WP_127458798.1">
    <property type="nucleotide sequence ID" value="NZ_JAROBY010000087.1"/>
</dbReference>
<dbReference type="InterPro" id="IPR004291">
    <property type="entry name" value="Transposase_IS66_central"/>
</dbReference>
<gene>
    <name evidence="2" type="ORF">P5G65_33760</name>
</gene>
<accession>A0ABU6DNH5</accession>
<evidence type="ECO:0000313" key="3">
    <source>
        <dbReference type="Proteomes" id="UP001355653"/>
    </source>
</evidence>
<reference evidence="2 3" key="1">
    <citation type="submission" date="2023-03" db="EMBL/GenBank/DDBJ databases">
        <title>Bacillus Genome Sequencing.</title>
        <authorList>
            <person name="Dunlap C."/>
        </authorList>
    </citation>
    <scope>NUCLEOTIDE SEQUENCE [LARGE SCALE GENOMIC DNA]</scope>
    <source>
        <strain evidence="2 3">NRS-1351</strain>
    </source>
</reference>
<organism evidence="2 3">
    <name type="scientific">Paenibacillus chondroitinus</name>
    <dbReference type="NCBI Taxonomy" id="59842"/>
    <lineage>
        <taxon>Bacteria</taxon>
        <taxon>Bacillati</taxon>
        <taxon>Bacillota</taxon>
        <taxon>Bacilli</taxon>
        <taxon>Bacillales</taxon>
        <taxon>Paenibacillaceae</taxon>
        <taxon>Paenibacillus</taxon>
    </lineage>
</organism>
<evidence type="ECO:0000313" key="2">
    <source>
        <dbReference type="EMBL" id="MEB4798875.1"/>
    </source>
</evidence>
<dbReference type="EMBL" id="JAROBY010000087">
    <property type="protein sequence ID" value="MEB4798875.1"/>
    <property type="molecule type" value="Genomic_DNA"/>
</dbReference>
<evidence type="ECO:0000259" key="1">
    <source>
        <dbReference type="Pfam" id="PF03050"/>
    </source>
</evidence>
<protein>
    <submittedName>
        <fullName evidence="2">Transposase</fullName>
    </submittedName>
</protein>
<proteinExistence type="predicted"/>